<dbReference type="OrthoDB" id="25767at2759"/>
<keyword evidence="2" id="KW-0819">tRNA processing</keyword>
<keyword evidence="3" id="KW-0413">Isomerase</keyword>
<dbReference type="EMBL" id="GL832972">
    <property type="protein sequence ID" value="EGD75420.1"/>
    <property type="molecule type" value="Genomic_DNA"/>
</dbReference>
<keyword evidence="7" id="KW-1185">Reference proteome</keyword>
<dbReference type="Gene3D" id="3.30.70.660">
    <property type="entry name" value="Pseudouridine synthase I, catalytic domain, C-terminal subdomain"/>
    <property type="match status" value="1"/>
</dbReference>
<feature type="region of interest" description="Disordered" evidence="4">
    <location>
        <begin position="397"/>
        <end position="460"/>
    </location>
</feature>
<dbReference type="OMA" id="DCKFPEM"/>
<dbReference type="PANTHER" id="PTHR11142">
    <property type="entry name" value="PSEUDOURIDYLATE SYNTHASE"/>
    <property type="match status" value="1"/>
</dbReference>
<dbReference type="CDD" id="cd02569">
    <property type="entry name" value="PseudoU_synth_ScPus3"/>
    <property type="match status" value="1"/>
</dbReference>
<dbReference type="NCBIfam" id="TIGR00071">
    <property type="entry name" value="hisT_truA"/>
    <property type="match status" value="1"/>
</dbReference>
<dbReference type="PANTHER" id="PTHR11142:SF5">
    <property type="entry name" value="TRNA PSEUDOURIDINE(38_39) SYNTHASE"/>
    <property type="match status" value="1"/>
</dbReference>
<dbReference type="InterPro" id="IPR020103">
    <property type="entry name" value="PsdUridine_synth_cat_dom_sf"/>
</dbReference>
<feature type="domain" description="Pseudouridine synthase I TruA alpha/beta" evidence="5">
    <location>
        <begin position="214"/>
        <end position="333"/>
    </location>
</feature>
<evidence type="ECO:0000313" key="7">
    <source>
        <dbReference type="Proteomes" id="UP000007799"/>
    </source>
</evidence>
<dbReference type="AlphaFoldDB" id="F2UFZ2"/>
<dbReference type="GO" id="GO:0031119">
    <property type="term" value="P:tRNA pseudouridine synthesis"/>
    <property type="evidence" value="ECO:0007669"/>
    <property type="project" value="TreeGrafter"/>
</dbReference>
<feature type="compositionally biased region" description="Basic and acidic residues" evidence="4">
    <location>
        <begin position="450"/>
        <end position="460"/>
    </location>
</feature>
<evidence type="ECO:0000256" key="4">
    <source>
        <dbReference type="SAM" id="MobiDB-lite"/>
    </source>
</evidence>
<dbReference type="Pfam" id="PF01416">
    <property type="entry name" value="PseudoU_synth_1"/>
    <property type="match status" value="1"/>
</dbReference>
<name>F2UFZ2_SALR5</name>
<organism evidence="7">
    <name type="scientific">Salpingoeca rosetta (strain ATCC 50818 / BSB-021)</name>
    <dbReference type="NCBI Taxonomy" id="946362"/>
    <lineage>
        <taxon>Eukaryota</taxon>
        <taxon>Choanoflagellata</taxon>
        <taxon>Craspedida</taxon>
        <taxon>Salpingoecidae</taxon>
        <taxon>Salpingoeca</taxon>
    </lineage>
</organism>
<feature type="compositionally biased region" description="Acidic residues" evidence="4">
    <location>
        <begin position="437"/>
        <end position="449"/>
    </location>
</feature>
<sequence length="460" mass="51716">MSSRKLLESVSREALIKRCLDLEQALLRNKLTLPPIANVARKSGKKSKPQKPFDFSRYSKRKIALKVAYLGEKYHGLAIQISAPDTIEAHLFEALEKSKLVEDIKTADYSRCGRTDKGVSAYCQVVSLVVRSNLNECRGFISKPSVEPAKKKAKATVDELDYTKILNGLLPPEIRVVDWGAVDTDFSARFSCNARHYKYFFHRANMDTAAMQAACDHLVGEHDFRNFCKADVAGGVTNFVRTIKEARVCPAEIGDASVHSSDGDFDLWEFNIIGHAFLWHQVRCMMAVLFMVGRGDEQPGMVRHLLNIDECTHKPQYVMASELPLVLYDCKFDGIDWSGNDEQHAARIHTHWRSLWQTNSIRNALLRCFMTAFGHTGVRQYEGKAFSECADEVQWPADPKHRPLMQRQREESIAERMAKVEAKKQKEEEEQGTAADAADDDDGDDDGDGDGDHGAADKTA</sequence>
<dbReference type="FunCoup" id="F2UFZ2">
    <property type="interactions" value="1488"/>
</dbReference>
<dbReference type="GeneID" id="16072437"/>
<dbReference type="FunFam" id="3.30.70.580:FF:000007">
    <property type="entry name" value="tRNA pseudouridine synthase"/>
    <property type="match status" value="1"/>
</dbReference>
<feature type="compositionally biased region" description="Basic and acidic residues" evidence="4">
    <location>
        <begin position="407"/>
        <end position="427"/>
    </location>
</feature>
<dbReference type="InterPro" id="IPR041707">
    <property type="entry name" value="Pus3-like"/>
</dbReference>
<evidence type="ECO:0000259" key="5">
    <source>
        <dbReference type="Pfam" id="PF01416"/>
    </source>
</evidence>
<dbReference type="InterPro" id="IPR020097">
    <property type="entry name" value="PsdUridine_synth_TruA_a/b_dom"/>
</dbReference>
<dbReference type="KEGG" id="sre:PTSG_06496"/>
<gene>
    <name evidence="6" type="ORF">PTSG_06496</name>
</gene>
<protein>
    <recommendedName>
        <fullName evidence="5">Pseudouridine synthase I TruA alpha/beta domain-containing protein</fullName>
    </recommendedName>
</protein>
<evidence type="ECO:0000256" key="3">
    <source>
        <dbReference type="ARBA" id="ARBA00023235"/>
    </source>
</evidence>
<reference evidence="6" key="1">
    <citation type="submission" date="2009-08" db="EMBL/GenBank/DDBJ databases">
        <title>Annotation of Salpingoeca rosetta.</title>
        <authorList>
            <consortium name="The Broad Institute Genome Sequencing Platform"/>
            <person name="Russ C."/>
            <person name="Cuomo C."/>
            <person name="Burger G."/>
            <person name="Gray M.W."/>
            <person name="Holland P.W.H."/>
            <person name="King N."/>
            <person name="Lang F.B.F."/>
            <person name="Roger A.J."/>
            <person name="Ruiz-Trillo I."/>
            <person name="Young S.K."/>
            <person name="Zeng Q."/>
            <person name="Gargeya S."/>
            <person name="Alvarado L."/>
            <person name="Berlin A."/>
            <person name="Chapman S.B."/>
            <person name="Chen Z."/>
            <person name="Freedman E."/>
            <person name="Gellesch M."/>
            <person name="Goldberg J."/>
            <person name="Griggs A."/>
            <person name="Gujja S."/>
            <person name="Heilman E."/>
            <person name="Heiman D."/>
            <person name="Howarth C."/>
            <person name="Mehta T."/>
            <person name="Neiman D."/>
            <person name="Pearson M."/>
            <person name="Roberts A."/>
            <person name="Saif S."/>
            <person name="Shea T."/>
            <person name="Shenoy N."/>
            <person name="Sisk P."/>
            <person name="Stolte C."/>
            <person name="Sykes S."/>
            <person name="White J."/>
            <person name="Yandava C."/>
            <person name="Haas B."/>
            <person name="Nusbaum C."/>
            <person name="Birren B."/>
        </authorList>
    </citation>
    <scope>NUCLEOTIDE SEQUENCE [LARGE SCALE GENOMIC DNA]</scope>
    <source>
        <strain evidence="6">ATCC 50818</strain>
    </source>
</reference>
<dbReference type="InterPro" id="IPR020094">
    <property type="entry name" value="TruA/RsuA/RluB/E/F_N"/>
</dbReference>
<dbReference type="Gene3D" id="3.30.70.580">
    <property type="entry name" value="Pseudouridine synthase I, catalytic domain, N-terminal subdomain"/>
    <property type="match status" value="1"/>
</dbReference>
<dbReference type="HAMAP" id="MF_00171">
    <property type="entry name" value="TruA"/>
    <property type="match status" value="1"/>
</dbReference>
<dbReference type="InParanoid" id="F2UFZ2"/>
<evidence type="ECO:0000256" key="1">
    <source>
        <dbReference type="ARBA" id="ARBA00009375"/>
    </source>
</evidence>
<dbReference type="InterPro" id="IPR020095">
    <property type="entry name" value="PsdUridine_synth_TruA_C"/>
</dbReference>
<dbReference type="GO" id="GO:0005634">
    <property type="term" value="C:nucleus"/>
    <property type="evidence" value="ECO:0007669"/>
    <property type="project" value="TreeGrafter"/>
</dbReference>
<dbReference type="GO" id="GO:0003723">
    <property type="term" value="F:RNA binding"/>
    <property type="evidence" value="ECO:0007669"/>
    <property type="project" value="InterPro"/>
</dbReference>
<proteinExistence type="inferred from homology"/>
<dbReference type="STRING" id="946362.F2UFZ2"/>
<dbReference type="Proteomes" id="UP000007799">
    <property type="component" value="Unassembled WGS sequence"/>
</dbReference>
<dbReference type="GO" id="GO:0009982">
    <property type="term" value="F:pseudouridine synthase activity"/>
    <property type="evidence" value="ECO:0007669"/>
    <property type="project" value="InterPro"/>
</dbReference>
<dbReference type="SUPFAM" id="SSF55120">
    <property type="entry name" value="Pseudouridine synthase"/>
    <property type="match status" value="1"/>
</dbReference>
<dbReference type="GO" id="GO:1990481">
    <property type="term" value="P:mRNA pseudouridine synthesis"/>
    <property type="evidence" value="ECO:0007669"/>
    <property type="project" value="TreeGrafter"/>
</dbReference>
<evidence type="ECO:0000313" key="6">
    <source>
        <dbReference type="EMBL" id="EGD75420.1"/>
    </source>
</evidence>
<comment type="similarity">
    <text evidence="1">Belongs to the tRNA pseudouridine synthase TruA family.</text>
</comment>
<dbReference type="eggNOG" id="KOG2554">
    <property type="taxonomic scope" value="Eukaryota"/>
</dbReference>
<dbReference type="RefSeq" id="XP_004991877.1">
    <property type="nucleotide sequence ID" value="XM_004991820.1"/>
</dbReference>
<dbReference type="GO" id="GO:0005737">
    <property type="term" value="C:cytoplasm"/>
    <property type="evidence" value="ECO:0007669"/>
    <property type="project" value="TreeGrafter"/>
</dbReference>
<accession>F2UFZ2</accession>
<dbReference type="InterPro" id="IPR001406">
    <property type="entry name" value="PsdUridine_synth_TruA"/>
</dbReference>
<evidence type="ECO:0000256" key="2">
    <source>
        <dbReference type="ARBA" id="ARBA00022694"/>
    </source>
</evidence>